<reference evidence="1" key="1">
    <citation type="submission" date="2021-05" db="EMBL/GenBank/DDBJ databases">
        <authorList>
            <person name="Alioto T."/>
            <person name="Alioto T."/>
            <person name="Gomez Garrido J."/>
        </authorList>
    </citation>
    <scope>NUCLEOTIDE SEQUENCE</scope>
</reference>
<dbReference type="EMBL" id="HBUF01405818">
    <property type="protein sequence ID" value="CAG6738043.1"/>
    <property type="molecule type" value="Transcribed_RNA"/>
</dbReference>
<accession>A0A8D9E277</accession>
<protein>
    <submittedName>
        <fullName evidence="1">Uncharacterized protein</fullName>
    </submittedName>
</protein>
<organism evidence="1">
    <name type="scientific">Cacopsylla melanoneura</name>
    <dbReference type="NCBI Taxonomy" id="428564"/>
    <lineage>
        <taxon>Eukaryota</taxon>
        <taxon>Metazoa</taxon>
        <taxon>Ecdysozoa</taxon>
        <taxon>Arthropoda</taxon>
        <taxon>Hexapoda</taxon>
        <taxon>Insecta</taxon>
        <taxon>Pterygota</taxon>
        <taxon>Neoptera</taxon>
        <taxon>Paraneoptera</taxon>
        <taxon>Hemiptera</taxon>
        <taxon>Sternorrhyncha</taxon>
        <taxon>Psylloidea</taxon>
        <taxon>Psyllidae</taxon>
        <taxon>Psyllinae</taxon>
        <taxon>Cacopsylla</taxon>
    </lineage>
</organism>
<evidence type="ECO:0000313" key="1">
    <source>
        <dbReference type="EMBL" id="CAG6738043.1"/>
    </source>
</evidence>
<sequence length="100" mass="12071">MIPIHHKDFRQCPKMKRTSLKMRSNPSRRRTFLPYWWLSYANSPYWVTSTFTRWHPVGPQLHLLLLHWACVRWRGKVRCVVTLEEEEEEISPNIPLTLGK</sequence>
<proteinExistence type="predicted"/>
<name>A0A8D9E277_9HEMI</name>
<dbReference type="AlphaFoldDB" id="A0A8D9E277"/>